<reference evidence="1" key="1">
    <citation type="submission" date="2019-07" db="EMBL/GenBank/DDBJ databases">
        <title>Toxilogical consequences of a new and cryptic species of cyanobacteria (Komarekiella delphini-convector) recovered from the epidermis of a bottlenose dolphin and 1500 ft. in the air.</title>
        <authorList>
            <person name="Brown A.O."/>
            <person name="Dvorak P."/>
            <person name="Villanueva C.D."/>
            <person name="Foss A.J."/>
            <person name="Garvey A.D."/>
            <person name="Gibson Q.A."/>
            <person name="Johansen J.R."/>
            <person name="Casamatta D.A."/>
        </authorList>
    </citation>
    <scope>NUCLEOTIDE SEQUENCE</scope>
    <source>
        <strain evidence="1">SJRDD-AB1</strain>
    </source>
</reference>
<evidence type="ECO:0000313" key="2">
    <source>
        <dbReference type="Proteomes" id="UP001165986"/>
    </source>
</evidence>
<sequence length="256" mass="30504">MTTLTSNVVMRPYVSYWGMHKSARILDLITSLYFPLYELSYKDFFAYYPVLGFVEALVYEVDEAVEALQEKELFSEVKNPWNQKHKIIIDVLKTKNLYHPLIEQELENLGKYFELESQLISQKDVTYEDIIKATELRTSDIRALHGILVQVANKTFDQKCFDVMWPLEVLIDIYDDITDYKDDVDKNHYNTYRMFVKFYGKKAPDYLKKELARYESLFVKRLDSLPRKEQKRFIKLVSELEKDNSDKTIPQPIMEW</sequence>
<protein>
    <submittedName>
        <fullName evidence="1">Uncharacterized protein</fullName>
    </submittedName>
</protein>
<dbReference type="Proteomes" id="UP001165986">
    <property type="component" value="Unassembled WGS sequence"/>
</dbReference>
<gene>
    <name evidence="1" type="ORF">FNW02_24355</name>
</gene>
<name>A0AA40VTU3_9NOST</name>
<keyword evidence="2" id="KW-1185">Reference proteome</keyword>
<dbReference type="EMBL" id="VJXY01000032">
    <property type="protein sequence ID" value="MBD6618871.1"/>
    <property type="molecule type" value="Genomic_DNA"/>
</dbReference>
<dbReference type="AlphaFoldDB" id="A0AA40VTU3"/>
<accession>A0AA40VTU3</accession>
<dbReference type="PANTHER" id="PTHR35754:SF2">
    <property type="entry name" value="ATP SYNTHASE SUBUNIT B"/>
    <property type="match status" value="1"/>
</dbReference>
<evidence type="ECO:0000313" key="1">
    <source>
        <dbReference type="EMBL" id="MBD6618871.1"/>
    </source>
</evidence>
<dbReference type="RefSeq" id="WP_191760073.1">
    <property type="nucleotide sequence ID" value="NZ_VJXY01000032.1"/>
</dbReference>
<dbReference type="PANTHER" id="PTHR35754">
    <property type="entry name" value="ATP SYNTHASE SUBUNIT B"/>
    <property type="match status" value="1"/>
</dbReference>
<proteinExistence type="predicted"/>
<comment type="caution">
    <text evidence="1">The sequence shown here is derived from an EMBL/GenBank/DDBJ whole genome shotgun (WGS) entry which is preliminary data.</text>
</comment>
<organism evidence="1 2">
    <name type="scientific">Komarekiella delphini-convector SJRDD-AB1</name>
    <dbReference type="NCBI Taxonomy" id="2593771"/>
    <lineage>
        <taxon>Bacteria</taxon>
        <taxon>Bacillati</taxon>
        <taxon>Cyanobacteriota</taxon>
        <taxon>Cyanophyceae</taxon>
        <taxon>Nostocales</taxon>
        <taxon>Nostocaceae</taxon>
        <taxon>Komarekiella</taxon>
        <taxon>Komarekiella delphini-convector</taxon>
    </lineage>
</organism>